<name>A0ABR3R613_9PLEO</name>
<accession>A0ABR3R613</accession>
<sequence>MLPEFCAKSHQIFELLTGQPPFDTIMTTKDILIGQMVEEIGPLPDRWAAKWQAKDSDGDDEKYSLAEWLFELYFDEGKEGELTPQQLEILDHLNLE</sequence>
<evidence type="ECO:0000313" key="1">
    <source>
        <dbReference type="EMBL" id="KAL1599856.1"/>
    </source>
</evidence>
<proteinExistence type="predicted"/>
<dbReference type="Proteomes" id="UP001521785">
    <property type="component" value="Unassembled WGS sequence"/>
</dbReference>
<protein>
    <submittedName>
        <fullName evidence="1">Uncharacterized protein</fullName>
    </submittedName>
</protein>
<organism evidence="1 2">
    <name type="scientific">Paraconiothyrium brasiliense</name>
    <dbReference type="NCBI Taxonomy" id="300254"/>
    <lineage>
        <taxon>Eukaryota</taxon>
        <taxon>Fungi</taxon>
        <taxon>Dikarya</taxon>
        <taxon>Ascomycota</taxon>
        <taxon>Pezizomycotina</taxon>
        <taxon>Dothideomycetes</taxon>
        <taxon>Pleosporomycetidae</taxon>
        <taxon>Pleosporales</taxon>
        <taxon>Massarineae</taxon>
        <taxon>Didymosphaeriaceae</taxon>
        <taxon>Paraconiothyrium</taxon>
    </lineage>
</organism>
<evidence type="ECO:0000313" key="2">
    <source>
        <dbReference type="Proteomes" id="UP001521785"/>
    </source>
</evidence>
<dbReference type="EMBL" id="JAKJXO020000010">
    <property type="protein sequence ID" value="KAL1599856.1"/>
    <property type="molecule type" value="Genomic_DNA"/>
</dbReference>
<keyword evidence="2" id="KW-1185">Reference proteome</keyword>
<gene>
    <name evidence="1" type="ORF">SLS60_007661</name>
</gene>
<comment type="caution">
    <text evidence="1">The sequence shown here is derived from an EMBL/GenBank/DDBJ whole genome shotgun (WGS) entry which is preliminary data.</text>
</comment>
<reference evidence="1 2" key="1">
    <citation type="submission" date="2024-02" db="EMBL/GenBank/DDBJ databases">
        <title>De novo assembly and annotation of 12 fungi associated with fruit tree decline syndrome in Ontario, Canada.</title>
        <authorList>
            <person name="Sulman M."/>
            <person name="Ellouze W."/>
            <person name="Ilyukhin E."/>
        </authorList>
    </citation>
    <scope>NUCLEOTIDE SEQUENCE [LARGE SCALE GENOMIC DNA]</scope>
    <source>
        <strain evidence="1 2">M42-189</strain>
    </source>
</reference>